<evidence type="ECO:0000313" key="2">
    <source>
        <dbReference type="Proteomes" id="UP000036681"/>
    </source>
</evidence>
<dbReference type="WBParaSite" id="ALUE_0000728601-mRNA-1">
    <property type="protein sequence ID" value="ALUE_0000728601-mRNA-1"/>
    <property type="gene ID" value="ALUE_0000728601"/>
</dbReference>
<proteinExistence type="predicted"/>
<evidence type="ECO:0000256" key="1">
    <source>
        <dbReference type="SAM" id="MobiDB-lite"/>
    </source>
</evidence>
<protein>
    <submittedName>
        <fullName evidence="3">Uncharacterized protein</fullName>
    </submittedName>
</protein>
<accession>A0A0M3HW35</accession>
<reference evidence="3" key="1">
    <citation type="submission" date="2017-02" db="UniProtKB">
        <authorList>
            <consortium name="WormBaseParasite"/>
        </authorList>
    </citation>
    <scope>IDENTIFICATION</scope>
</reference>
<keyword evidence="2" id="KW-1185">Reference proteome</keyword>
<dbReference type="Proteomes" id="UP000036681">
    <property type="component" value="Unplaced"/>
</dbReference>
<evidence type="ECO:0000313" key="3">
    <source>
        <dbReference type="WBParaSite" id="ALUE_0000728601-mRNA-1"/>
    </source>
</evidence>
<feature type="region of interest" description="Disordered" evidence="1">
    <location>
        <begin position="24"/>
        <end position="44"/>
    </location>
</feature>
<dbReference type="AlphaFoldDB" id="A0A0M3HW35"/>
<name>A0A0M3HW35_ASCLU</name>
<feature type="compositionally biased region" description="Low complexity" evidence="1">
    <location>
        <begin position="32"/>
        <end position="44"/>
    </location>
</feature>
<organism evidence="2 3">
    <name type="scientific">Ascaris lumbricoides</name>
    <name type="common">Giant roundworm</name>
    <dbReference type="NCBI Taxonomy" id="6252"/>
    <lineage>
        <taxon>Eukaryota</taxon>
        <taxon>Metazoa</taxon>
        <taxon>Ecdysozoa</taxon>
        <taxon>Nematoda</taxon>
        <taxon>Chromadorea</taxon>
        <taxon>Rhabditida</taxon>
        <taxon>Spirurina</taxon>
        <taxon>Ascaridomorpha</taxon>
        <taxon>Ascaridoidea</taxon>
        <taxon>Ascarididae</taxon>
        <taxon>Ascaris</taxon>
    </lineage>
</organism>
<sequence length="77" mass="8566">MDVRSNGGRPGMFHQFLAVPDHLHKHHHMEGTPSSCISTSTTSPPLRHTLQMAVTSSTHRRPQCTLVTTPASDYFLK</sequence>